<dbReference type="OrthoDB" id="495716at2759"/>
<feature type="region of interest" description="Disordered" evidence="6">
    <location>
        <begin position="86"/>
        <end position="188"/>
    </location>
</feature>
<evidence type="ECO:0000256" key="3">
    <source>
        <dbReference type="ARBA" id="ARBA00022640"/>
    </source>
</evidence>
<dbReference type="GO" id="GO:2000904">
    <property type="term" value="P:regulation of starch metabolic process"/>
    <property type="evidence" value="ECO:0007669"/>
    <property type="project" value="TreeGrafter"/>
</dbReference>
<sequence>MSTTALARSPRALATPARGRGGRRRWRASARCAATARSGAGEDEGDARSAEVVDLFERSSGPVGAVARAEAAIAAVRAMTAVRGTASGTSTTAGVGEAMGGGVEGGPNRDDAGAHGLARDGVGGTGTTDSGVGGRRGGGAGEKSALKSEGKTSDAPEAEAFNPGSDFWTWSPPEVEDNGPTPKLQRKTETRVSAAVAEAERVPEASLQLKFQSDIETPKELKLEFESDGVVELEPAPLGATPTAELEETATAVRELGTDGETEGVLDNGSRWWRESGEDELAGGRLCRWTLVRGASADGSVEWEEKWWETSDAFNYRELGAIKSGRDASGNVWQESWREHITHDTTTGFSNASKHIMREANKWGAQADGTEWHEVWDENYWGDGRVKRTCTKKGAIGSGISPEDGHGNRWTHKWGEEWDGHGGCVKWNDSYADRDKSEDGGSGRSWGERWEERWGSFAHNGSAGTRNGSTWDDRDGHKFEKTWGEEHWHDGRVHKYGSTTDGSDGWDTWEDSQGWWERAPSFGWDEAVSHSPQLLSVRLRSRAASDGASGSGKKKSIGRAPGRTIKPPPGSRLHNSEQ</sequence>
<evidence type="ECO:0000256" key="6">
    <source>
        <dbReference type="SAM" id="MobiDB-lite"/>
    </source>
</evidence>
<dbReference type="EMBL" id="CAID01000003">
    <property type="protein sequence ID" value="CEF97161.1"/>
    <property type="molecule type" value="Genomic_DNA"/>
</dbReference>
<organism evidence="7 8">
    <name type="scientific">Ostreococcus tauri</name>
    <name type="common">Marine green alga</name>
    <dbReference type="NCBI Taxonomy" id="70448"/>
    <lineage>
        <taxon>Eukaryota</taxon>
        <taxon>Viridiplantae</taxon>
        <taxon>Chlorophyta</taxon>
        <taxon>Mamiellophyceae</taxon>
        <taxon>Mamiellales</taxon>
        <taxon>Bathycoccaceae</taxon>
        <taxon>Ostreococcus</taxon>
    </lineage>
</organism>
<evidence type="ECO:0000256" key="1">
    <source>
        <dbReference type="ARBA" id="ARBA00004470"/>
    </source>
</evidence>
<protein>
    <submittedName>
        <fullName evidence="7">Unnamed product</fullName>
    </submittedName>
</protein>
<keyword evidence="4" id="KW-0809">Transit peptide</keyword>
<feature type="compositionally biased region" description="Gly residues" evidence="6">
    <location>
        <begin position="121"/>
        <end position="141"/>
    </location>
</feature>
<feature type="compositionally biased region" description="Basic and acidic residues" evidence="6">
    <location>
        <begin position="144"/>
        <end position="154"/>
    </location>
</feature>
<feature type="region of interest" description="Disordered" evidence="6">
    <location>
        <begin position="1"/>
        <end position="48"/>
    </location>
</feature>
<dbReference type="GO" id="GO:2001070">
    <property type="term" value="F:starch binding"/>
    <property type="evidence" value="ECO:0007669"/>
    <property type="project" value="TreeGrafter"/>
</dbReference>
<reference evidence="8" key="1">
    <citation type="journal article" date="2006" name="Proc. Natl. Acad. Sci. U.S.A.">
        <title>Genome analysis of the smallest free-living eukaryote Ostreococcus tauri unveils many unique features.</title>
        <authorList>
            <person name="Derelle E."/>
            <person name="Ferraz C."/>
            <person name="Rombauts S."/>
            <person name="Rouze P."/>
            <person name="Worden A.Z."/>
            <person name="Robbens S."/>
            <person name="Partensky F."/>
            <person name="Degroeve S."/>
            <person name="Echeynie S."/>
            <person name="Cooke R."/>
            <person name="Saeys Y."/>
            <person name="Wuyts J."/>
            <person name="Jabbari K."/>
            <person name="Bowler C."/>
            <person name="Panaud O."/>
            <person name="Piegu B."/>
            <person name="Ball S.G."/>
            <person name="Ral J.-P."/>
            <person name="Bouget F.-Y."/>
            <person name="Piganeau G."/>
            <person name="De Baets B."/>
            <person name="Picard A."/>
            <person name="Delseny M."/>
            <person name="Demaille J."/>
            <person name="Van de Peer Y."/>
            <person name="Moreau H."/>
        </authorList>
    </citation>
    <scope>NUCLEOTIDE SEQUENCE [LARGE SCALE GENOMIC DNA]</scope>
    <source>
        <strain evidence="8">OTTH 0595 / CCAP 157/2 / RCC745</strain>
    </source>
</reference>
<dbReference type="KEGG" id="ota:OT_ostta03g03090"/>
<evidence type="ECO:0000313" key="7">
    <source>
        <dbReference type="EMBL" id="CEF97161.1"/>
    </source>
</evidence>
<evidence type="ECO:0000256" key="5">
    <source>
        <dbReference type="ARBA" id="ARBA00038237"/>
    </source>
</evidence>
<dbReference type="PANTHER" id="PTHR34113:SF2">
    <property type="entry name" value="PROTEIN LIKE EARLY STARVATION, CHLOROPLASTIC"/>
    <property type="match status" value="1"/>
</dbReference>
<dbReference type="GO" id="GO:0043036">
    <property type="term" value="C:starch grain"/>
    <property type="evidence" value="ECO:0007669"/>
    <property type="project" value="TreeGrafter"/>
</dbReference>
<evidence type="ECO:0000256" key="4">
    <source>
        <dbReference type="ARBA" id="ARBA00022946"/>
    </source>
</evidence>
<feature type="compositionally biased region" description="Low complexity" evidence="6">
    <location>
        <begin position="29"/>
        <end position="39"/>
    </location>
</feature>
<keyword evidence="8" id="KW-1185">Reference proteome</keyword>
<dbReference type="FunCoup" id="A0A090LZ03">
    <property type="interactions" value="57"/>
</dbReference>
<dbReference type="GO" id="GO:0005982">
    <property type="term" value="P:starch metabolic process"/>
    <property type="evidence" value="ECO:0007669"/>
    <property type="project" value="TreeGrafter"/>
</dbReference>
<dbReference type="RefSeq" id="XP_003078220.2">
    <property type="nucleotide sequence ID" value="XM_003078172.2"/>
</dbReference>
<dbReference type="InParanoid" id="A0A090LZ03"/>
<dbReference type="InterPro" id="IPR052495">
    <property type="entry name" value="Alpha-glucan_binding_chloro"/>
</dbReference>
<reference evidence="7 8" key="2">
    <citation type="journal article" date="2014" name="BMC Genomics">
        <title>An improved genome of the model marine alga Ostreococcus tauri unfolds by assessing Illumina de novo assemblies.</title>
        <authorList>
            <person name="Blanc-Mathieu R."/>
            <person name="Verhelst B."/>
            <person name="Derelle E."/>
            <person name="Rombauts S."/>
            <person name="Bouget F.Y."/>
            <person name="Carre I."/>
            <person name="Chateau A."/>
            <person name="Eyre-Walker A."/>
            <person name="Grimsley N."/>
            <person name="Moreau H."/>
            <person name="Piegu B."/>
            <person name="Rivals E."/>
            <person name="Schackwitz W."/>
            <person name="Van de Peer Y."/>
            <person name="Piganeau G."/>
        </authorList>
    </citation>
    <scope>NUCLEOTIDE SEQUENCE [LARGE SCALE GENOMIC DNA]</scope>
    <source>
        <strain evidence="8">OTTH 0595 / CCAP 157/2 / RCC745</strain>
    </source>
</reference>
<dbReference type="GeneID" id="9833859"/>
<gene>
    <name evidence="7" type="ORF">OT_ostta03g03090</name>
</gene>
<evidence type="ECO:0000313" key="8">
    <source>
        <dbReference type="Proteomes" id="UP000009170"/>
    </source>
</evidence>
<feature type="region of interest" description="Disordered" evidence="6">
    <location>
        <begin position="540"/>
        <end position="578"/>
    </location>
</feature>
<dbReference type="Proteomes" id="UP000009170">
    <property type="component" value="Unassembled WGS sequence"/>
</dbReference>
<name>A0A090LZ03_OSTTA</name>
<feature type="compositionally biased region" description="Low complexity" evidence="6">
    <location>
        <begin position="86"/>
        <end position="96"/>
    </location>
</feature>
<dbReference type="PANTHER" id="PTHR34113">
    <property type="entry name" value="INACTIVE PURPLE ACID PHOSPHATASE-LIKE PROTEIN"/>
    <property type="match status" value="1"/>
</dbReference>
<keyword evidence="2" id="KW-0150">Chloroplast</keyword>
<comment type="similarity">
    <text evidence="5">Belongs to the ESV1 family.</text>
</comment>
<keyword evidence="3" id="KW-0934">Plastid</keyword>
<comment type="caution">
    <text evidence="7">The sequence shown here is derived from an EMBL/GenBank/DDBJ whole genome shotgun (WGS) entry which is preliminary data.</text>
</comment>
<dbReference type="GO" id="GO:0009570">
    <property type="term" value="C:chloroplast stroma"/>
    <property type="evidence" value="ECO:0007669"/>
    <property type="project" value="UniProtKB-SubCell"/>
</dbReference>
<comment type="subcellular location">
    <subcellularLocation>
        <location evidence="1">Plastid</location>
        <location evidence="1">Chloroplast stroma</location>
    </subcellularLocation>
</comment>
<proteinExistence type="inferred from homology"/>
<evidence type="ECO:0000256" key="2">
    <source>
        <dbReference type="ARBA" id="ARBA00022528"/>
    </source>
</evidence>
<accession>A0A090LZ03</accession>
<dbReference type="AlphaFoldDB" id="A0A090LZ03"/>